<reference evidence="2" key="1">
    <citation type="submission" date="2023-10" db="EMBL/GenBank/DDBJ databases">
        <title>Genome assemblies of two species of porcelain crab, Petrolisthes cinctipes and Petrolisthes manimaculis (Anomura: Porcellanidae).</title>
        <authorList>
            <person name="Angst P."/>
        </authorList>
    </citation>
    <scope>NUCLEOTIDE SEQUENCE</scope>
    <source>
        <strain evidence="2">PB745_01</strain>
        <tissue evidence="2">Gill</tissue>
    </source>
</reference>
<comment type="caution">
    <text evidence="2">The sequence shown here is derived from an EMBL/GenBank/DDBJ whole genome shotgun (WGS) entry which is preliminary data.</text>
</comment>
<name>A0AAE1K519_PETCI</name>
<organism evidence="2 3">
    <name type="scientific">Petrolisthes cinctipes</name>
    <name type="common">Flat porcelain crab</name>
    <dbReference type="NCBI Taxonomy" id="88211"/>
    <lineage>
        <taxon>Eukaryota</taxon>
        <taxon>Metazoa</taxon>
        <taxon>Ecdysozoa</taxon>
        <taxon>Arthropoda</taxon>
        <taxon>Crustacea</taxon>
        <taxon>Multicrustacea</taxon>
        <taxon>Malacostraca</taxon>
        <taxon>Eumalacostraca</taxon>
        <taxon>Eucarida</taxon>
        <taxon>Decapoda</taxon>
        <taxon>Pleocyemata</taxon>
        <taxon>Anomura</taxon>
        <taxon>Galatheoidea</taxon>
        <taxon>Porcellanidae</taxon>
        <taxon>Petrolisthes</taxon>
    </lineage>
</organism>
<feature type="region of interest" description="Disordered" evidence="1">
    <location>
        <begin position="1"/>
        <end position="29"/>
    </location>
</feature>
<dbReference type="Proteomes" id="UP001286313">
    <property type="component" value="Unassembled WGS sequence"/>
</dbReference>
<keyword evidence="3" id="KW-1185">Reference proteome</keyword>
<accession>A0AAE1K519</accession>
<proteinExistence type="predicted"/>
<evidence type="ECO:0000313" key="2">
    <source>
        <dbReference type="EMBL" id="KAK3864264.1"/>
    </source>
</evidence>
<dbReference type="EMBL" id="JAWQEG010003835">
    <property type="protein sequence ID" value="KAK3864264.1"/>
    <property type="molecule type" value="Genomic_DNA"/>
</dbReference>
<sequence length="98" mass="11522">MEGASHKMETSTQTYHQNRDDFHQQHQSQQVLTGYTNDCFSRCEASSEHSSLYKYRARRLEPVHTNTSKISPEQFPKVGRLVYLYLLLECEVSQKQPR</sequence>
<gene>
    <name evidence="2" type="ORF">Pcinc_030052</name>
</gene>
<evidence type="ECO:0000313" key="3">
    <source>
        <dbReference type="Proteomes" id="UP001286313"/>
    </source>
</evidence>
<dbReference type="AlphaFoldDB" id="A0AAE1K519"/>
<evidence type="ECO:0000256" key="1">
    <source>
        <dbReference type="SAM" id="MobiDB-lite"/>
    </source>
</evidence>
<protein>
    <submittedName>
        <fullName evidence="2">Uncharacterized protein</fullName>
    </submittedName>
</protein>